<dbReference type="InterPro" id="IPR001245">
    <property type="entry name" value="Ser-Thr/Tyr_kinase_cat_dom"/>
</dbReference>
<dbReference type="GO" id="GO:0005524">
    <property type="term" value="F:ATP binding"/>
    <property type="evidence" value="ECO:0007669"/>
    <property type="project" value="UniProtKB-UniRule"/>
</dbReference>
<dbReference type="EMBL" id="WTPW01000118">
    <property type="protein sequence ID" value="KAF0545749.1"/>
    <property type="molecule type" value="Genomic_DNA"/>
</dbReference>
<dbReference type="InterPro" id="IPR011009">
    <property type="entry name" value="Kinase-like_dom_sf"/>
</dbReference>
<name>A0A8H4ESC6_GIGMA</name>
<gene>
    <name evidence="3" type="ORF">F8M41_002036</name>
</gene>
<feature type="domain" description="Protein kinase" evidence="2">
    <location>
        <begin position="27"/>
        <end position="114"/>
    </location>
</feature>
<evidence type="ECO:0000256" key="1">
    <source>
        <dbReference type="PROSITE-ProRule" id="PRU10141"/>
    </source>
</evidence>
<accession>A0A8H4ESC6</accession>
<dbReference type="InterPro" id="IPR000719">
    <property type="entry name" value="Prot_kinase_dom"/>
</dbReference>
<comment type="caution">
    <text evidence="3">The sequence shown here is derived from an EMBL/GenBank/DDBJ whole genome shotgun (WGS) entry which is preliminary data.</text>
</comment>
<evidence type="ECO:0000259" key="2">
    <source>
        <dbReference type="PROSITE" id="PS50011"/>
    </source>
</evidence>
<dbReference type="PROSITE" id="PS50011">
    <property type="entry name" value="PROTEIN_KINASE_DOM"/>
    <property type="match status" value="1"/>
</dbReference>
<dbReference type="InterPro" id="IPR017441">
    <property type="entry name" value="Protein_kinase_ATP_BS"/>
</dbReference>
<dbReference type="SUPFAM" id="SSF56112">
    <property type="entry name" value="Protein kinase-like (PK-like)"/>
    <property type="match status" value="1"/>
</dbReference>
<organism evidence="3 4">
    <name type="scientific">Gigaspora margarita</name>
    <dbReference type="NCBI Taxonomy" id="4874"/>
    <lineage>
        <taxon>Eukaryota</taxon>
        <taxon>Fungi</taxon>
        <taxon>Fungi incertae sedis</taxon>
        <taxon>Mucoromycota</taxon>
        <taxon>Glomeromycotina</taxon>
        <taxon>Glomeromycetes</taxon>
        <taxon>Diversisporales</taxon>
        <taxon>Gigasporaceae</taxon>
        <taxon>Gigaspora</taxon>
    </lineage>
</organism>
<dbReference type="Proteomes" id="UP000439903">
    <property type="component" value="Unassembled WGS sequence"/>
</dbReference>
<proteinExistence type="predicted"/>
<reference evidence="3 4" key="1">
    <citation type="journal article" date="2019" name="Environ. Microbiol.">
        <title>At the nexus of three kingdoms: the genome of the mycorrhizal fungus Gigaspora margarita provides insights into plant, endobacterial and fungal interactions.</title>
        <authorList>
            <person name="Venice F."/>
            <person name="Ghignone S."/>
            <person name="Salvioli di Fossalunga A."/>
            <person name="Amselem J."/>
            <person name="Novero M."/>
            <person name="Xianan X."/>
            <person name="Sedzielewska Toro K."/>
            <person name="Morin E."/>
            <person name="Lipzen A."/>
            <person name="Grigoriev I.V."/>
            <person name="Henrissat B."/>
            <person name="Martin F.M."/>
            <person name="Bonfante P."/>
        </authorList>
    </citation>
    <scope>NUCLEOTIDE SEQUENCE [LARGE SCALE GENOMIC DNA]</scope>
    <source>
        <strain evidence="3 4">BEG34</strain>
    </source>
</reference>
<dbReference type="Gene3D" id="1.10.510.10">
    <property type="entry name" value="Transferase(Phosphotransferase) domain 1"/>
    <property type="match status" value="1"/>
</dbReference>
<keyword evidence="1" id="KW-0547">Nucleotide-binding</keyword>
<protein>
    <submittedName>
        <fullName evidence="3">Kinase-like protein</fullName>
    </submittedName>
</protein>
<keyword evidence="4" id="KW-1185">Reference proteome</keyword>
<evidence type="ECO:0000313" key="4">
    <source>
        <dbReference type="Proteomes" id="UP000439903"/>
    </source>
</evidence>
<dbReference type="OrthoDB" id="2425401at2759"/>
<evidence type="ECO:0000313" key="3">
    <source>
        <dbReference type="EMBL" id="KAF0545749.1"/>
    </source>
</evidence>
<keyword evidence="3" id="KW-0808">Transferase</keyword>
<keyword evidence="3" id="KW-0418">Kinase</keyword>
<dbReference type="PROSITE" id="PS00107">
    <property type="entry name" value="PROTEIN_KINASE_ATP"/>
    <property type="match status" value="1"/>
</dbReference>
<keyword evidence="1" id="KW-0067">ATP-binding</keyword>
<feature type="binding site" evidence="1">
    <location>
        <position position="60"/>
    </location>
    <ligand>
        <name>ATP</name>
        <dbReference type="ChEBI" id="CHEBI:30616"/>
    </ligand>
</feature>
<dbReference type="AlphaFoldDB" id="A0A8H4ESC6"/>
<dbReference type="GO" id="GO:0004672">
    <property type="term" value="F:protein kinase activity"/>
    <property type="evidence" value="ECO:0007669"/>
    <property type="project" value="InterPro"/>
</dbReference>
<sequence length="114" mass="13385">MIHKLCSPPIGDVENKYQLPWIPYEEFNRIIGIGKGGFAIVYGAYWFDKSRELYTPVALKKLNSDNRKEFIEELRILCEISYVYPSFLKCYGISNDDKGSYVLVLEYARRKIFK</sequence>
<dbReference type="Pfam" id="PF07714">
    <property type="entry name" value="PK_Tyr_Ser-Thr"/>
    <property type="match status" value="1"/>
</dbReference>